<evidence type="ECO:0000256" key="1">
    <source>
        <dbReference type="SAM" id="MobiDB-lite"/>
    </source>
</evidence>
<sequence>MRTGIATVPLDYGRCPPWLFERMRTLGRGIALAIVEEFGSEELLKRLSDPVWFQSLGCVLGFDWNSSGLTTITMGALKEGLRGLENELGLFICGGKGKTSRKTPEQIQDWGEFLGFPLEKIDELVYASKMSAKVDNTALQDGFQLYHHNLIFTKSGQWAVVQQGMSEQLSRARRYHWLSSNIKDPLAGSEYNFIEEPHSGIISDVKVKPLNLTAKESDENRKISASLVKEEPKRFFKDLKSVLSKSNSFMKKRRLSNFTEMELNNIEFHWHPVLQEKFDLKRLKKSIFLATEQDPQSFEELLSIKGVGPRTIRALSLVAEIIYGARPSYDDPARYSFAHGGKDGTPYFIERDIYDRTLEIMEKGIKRSKVNPKEKINALKRLTNSPRGGKTGLRSE</sequence>
<dbReference type="PANTHER" id="PTHR38597">
    <property type="entry name" value="BLL3834 PROTEIN"/>
    <property type="match status" value="1"/>
</dbReference>
<evidence type="ECO:0000313" key="2">
    <source>
        <dbReference type="EMBL" id="KKN97091.1"/>
    </source>
</evidence>
<dbReference type="InterPro" id="IPR008482">
    <property type="entry name" value="DUF763"/>
</dbReference>
<comment type="caution">
    <text evidence="2">The sequence shown here is derived from an EMBL/GenBank/DDBJ whole genome shotgun (WGS) entry which is preliminary data.</text>
</comment>
<protein>
    <recommendedName>
        <fullName evidence="3">DUF763 domain-containing protein</fullName>
    </recommendedName>
</protein>
<feature type="region of interest" description="Disordered" evidence="1">
    <location>
        <begin position="376"/>
        <end position="396"/>
    </location>
</feature>
<proteinExistence type="predicted"/>
<dbReference type="Pfam" id="PF05559">
    <property type="entry name" value="DUF763"/>
    <property type="match status" value="1"/>
</dbReference>
<accession>A0A0F9XDG8</accession>
<organism evidence="2">
    <name type="scientific">marine sediment metagenome</name>
    <dbReference type="NCBI Taxonomy" id="412755"/>
    <lineage>
        <taxon>unclassified sequences</taxon>
        <taxon>metagenomes</taxon>
        <taxon>ecological metagenomes</taxon>
    </lineage>
</organism>
<dbReference type="PANTHER" id="PTHR38597:SF1">
    <property type="entry name" value="BLL3834 PROTEIN"/>
    <property type="match status" value="1"/>
</dbReference>
<reference evidence="2" key="1">
    <citation type="journal article" date="2015" name="Nature">
        <title>Complex archaea that bridge the gap between prokaryotes and eukaryotes.</title>
        <authorList>
            <person name="Spang A."/>
            <person name="Saw J.H."/>
            <person name="Jorgensen S.L."/>
            <person name="Zaremba-Niedzwiedzka K."/>
            <person name="Martijn J."/>
            <person name="Lind A.E."/>
            <person name="van Eijk R."/>
            <person name="Schleper C."/>
            <person name="Guy L."/>
            <person name="Ettema T.J."/>
        </authorList>
    </citation>
    <scope>NUCLEOTIDE SEQUENCE</scope>
</reference>
<name>A0A0F9XDG8_9ZZZZ</name>
<evidence type="ECO:0008006" key="3">
    <source>
        <dbReference type="Google" id="ProtNLM"/>
    </source>
</evidence>
<dbReference type="AlphaFoldDB" id="A0A0F9XDG8"/>
<gene>
    <name evidence="2" type="ORF">LCGC14_0160490</name>
</gene>
<dbReference type="EMBL" id="LAZR01000060">
    <property type="protein sequence ID" value="KKN97091.1"/>
    <property type="molecule type" value="Genomic_DNA"/>
</dbReference>